<dbReference type="InParanoid" id="A7SD01"/>
<protein>
    <submittedName>
        <fullName evidence="1">Uncharacterized protein</fullName>
    </submittedName>
</protein>
<keyword evidence="2" id="KW-1185">Reference proteome</keyword>
<gene>
    <name evidence="1" type="ORF">NEMVEDRAFT_v1g210351</name>
</gene>
<dbReference type="Proteomes" id="UP000001593">
    <property type="component" value="Unassembled WGS sequence"/>
</dbReference>
<dbReference type="HOGENOM" id="CLU_1306162_0_0_1"/>
<organism evidence="1 2">
    <name type="scientific">Nematostella vectensis</name>
    <name type="common">Starlet sea anemone</name>
    <dbReference type="NCBI Taxonomy" id="45351"/>
    <lineage>
        <taxon>Eukaryota</taxon>
        <taxon>Metazoa</taxon>
        <taxon>Cnidaria</taxon>
        <taxon>Anthozoa</taxon>
        <taxon>Hexacorallia</taxon>
        <taxon>Actiniaria</taxon>
        <taxon>Edwardsiidae</taxon>
        <taxon>Nematostella</taxon>
    </lineage>
</organism>
<evidence type="ECO:0000313" key="2">
    <source>
        <dbReference type="Proteomes" id="UP000001593"/>
    </source>
</evidence>
<accession>A7SD01</accession>
<dbReference type="PhylomeDB" id="A7SD01"/>
<reference evidence="1 2" key="1">
    <citation type="journal article" date="2007" name="Science">
        <title>Sea anemone genome reveals ancestral eumetazoan gene repertoire and genomic organization.</title>
        <authorList>
            <person name="Putnam N.H."/>
            <person name="Srivastava M."/>
            <person name="Hellsten U."/>
            <person name="Dirks B."/>
            <person name="Chapman J."/>
            <person name="Salamov A."/>
            <person name="Terry A."/>
            <person name="Shapiro H."/>
            <person name="Lindquist E."/>
            <person name="Kapitonov V.V."/>
            <person name="Jurka J."/>
            <person name="Genikhovich G."/>
            <person name="Grigoriev I.V."/>
            <person name="Lucas S.M."/>
            <person name="Steele R.E."/>
            <person name="Finnerty J.R."/>
            <person name="Technau U."/>
            <person name="Martindale M.Q."/>
            <person name="Rokhsar D.S."/>
        </authorList>
    </citation>
    <scope>NUCLEOTIDE SEQUENCE [LARGE SCALE GENOMIC DNA]</scope>
    <source>
        <strain evidence="2">CH2 X CH6</strain>
    </source>
</reference>
<proteinExistence type="predicted"/>
<sequence length="211" mass="22711">MAVEEKSSSKDECYVISEIAAVTLDDSQLLALKLDSGNYLRFQPDTGAQCNVIPVHLFKQASTDVGLINVQPVKSSISAYGGSRLPVIGEVIVRVSRDGSKCKLNCKLVGSKDIRPILGRKACIGMNIIKYTDNDALNKPQTGSAPVYAVENKCQGQKCETKVSLYEKFPQAFADGVGLLEGQCHIKVDNAVNPAQHAPRRVPVATPTTAH</sequence>
<evidence type="ECO:0000313" key="1">
    <source>
        <dbReference type="EMBL" id="EDO38408.1"/>
    </source>
</evidence>
<dbReference type="EMBL" id="DS469626">
    <property type="protein sequence ID" value="EDO38408.1"/>
    <property type="molecule type" value="Genomic_DNA"/>
</dbReference>
<name>A7SD01_NEMVE</name>
<dbReference type="AlphaFoldDB" id="A7SD01"/>
<dbReference type="CDD" id="cd05481">
    <property type="entry name" value="retropepsin_like_LTR_1"/>
    <property type="match status" value="1"/>
</dbReference>